<dbReference type="CDD" id="cd22054">
    <property type="entry name" value="NAC_NACA"/>
    <property type="match status" value="1"/>
</dbReference>
<dbReference type="SUPFAM" id="SSF46934">
    <property type="entry name" value="UBA-like"/>
    <property type="match status" value="1"/>
</dbReference>
<gene>
    <name evidence="5" type="ORF">TRFO_32129</name>
</gene>
<feature type="region of interest" description="Disordered" evidence="3">
    <location>
        <begin position="1"/>
        <end position="42"/>
    </location>
</feature>
<evidence type="ECO:0000256" key="3">
    <source>
        <dbReference type="SAM" id="MobiDB-lite"/>
    </source>
</evidence>
<evidence type="ECO:0000256" key="1">
    <source>
        <dbReference type="ARBA" id="ARBA00022448"/>
    </source>
</evidence>
<evidence type="ECO:0000259" key="4">
    <source>
        <dbReference type="PROSITE" id="PS51151"/>
    </source>
</evidence>
<feature type="compositionally biased region" description="Low complexity" evidence="3">
    <location>
        <begin position="1"/>
        <end position="19"/>
    </location>
</feature>
<dbReference type="SMART" id="SM01407">
    <property type="entry name" value="NAC"/>
    <property type="match status" value="1"/>
</dbReference>
<organism evidence="5 6">
    <name type="scientific">Tritrichomonas foetus</name>
    <dbReference type="NCBI Taxonomy" id="1144522"/>
    <lineage>
        <taxon>Eukaryota</taxon>
        <taxon>Metamonada</taxon>
        <taxon>Parabasalia</taxon>
        <taxon>Tritrichomonadida</taxon>
        <taxon>Tritrichomonadidae</taxon>
        <taxon>Tritrichomonas</taxon>
    </lineage>
</organism>
<dbReference type="GeneID" id="94843031"/>
<dbReference type="Gene3D" id="2.20.70.30">
    <property type="entry name" value="Nascent polypeptide-associated complex domain"/>
    <property type="match status" value="1"/>
</dbReference>
<evidence type="ECO:0000256" key="2">
    <source>
        <dbReference type="ARBA" id="ARBA00022927"/>
    </source>
</evidence>
<dbReference type="Gene3D" id="1.10.8.10">
    <property type="entry name" value="DNA helicase RuvA subunit, C-terminal domain"/>
    <property type="match status" value="1"/>
</dbReference>
<feature type="domain" description="NAC-A/B" evidence="4">
    <location>
        <begin position="38"/>
        <end position="101"/>
    </location>
</feature>
<dbReference type="PANTHER" id="PTHR21713">
    <property type="entry name" value="NASCENT POLYPEPTIDE ASSOCIATED COMPLEX ALPHA SUBUNIT-RELATED"/>
    <property type="match status" value="1"/>
</dbReference>
<dbReference type="GO" id="GO:0015031">
    <property type="term" value="P:protein transport"/>
    <property type="evidence" value="ECO:0007669"/>
    <property type="project" value="UniProtKB-KW"/>
</dbReference>
<name>A0A1J4JUI7_9EUKA</name>
<evidence type="ECO:0000313" key="6">
    <source>
        <dbReference type="Proteomes" id="UP000179807"/>
    </source>
</evidence>
<dbReference type="Pfam" id="PF19026">
    <property type="entry name" value="UBA_HYPK"/>
    <property type="match status" value="1"/>
</dbReference>
<feature type="compositionally biased region" description="Basic and acidic residues" evidence="3">
    <location>
        <begin position="21"/>
        <end position="30"/>
    </location>
</feature>
<dbReference type="RefSeq" id="XP_068354318.1">
    <property type="nucleotide sequence ID" value="XM_068508327.1"/>
</dbReference>
<dbReference type="Pfam" id="PF01849">
    <property type="entry name" value="NAC"/>
    <property type="match status" value="1"/>
</dbReference>
<dbReference type="InterPro" id="IPR038187">
    <property type="entry name" value="NAC_A/B_dom_sf"/>
</dbReference>
<keyword evidence="1" id="KW-0813">Transport</keyword>
<keyword evidence="6" id="KW-1185">Reference proteome</keyword>
<protein>
    <submittedName>
        <fullName evidence="5">Nascent polypeptide-associated complex subunit alpha</fullName>
    </submittedName>
</protein>
<dbReference type="InterPro" id="IPR009060">
    <property type="entry name" value="UBA-like_sf"/>
</dbReference>
<proteinExistence type="predicted"/>
<dbReference type="VEuPathDB" id="TrichDB:TRFO_32129"/>
<comment type="caution">
    <text evidence="5">The sequence shown here is derived from an EMBL/GenBank/DDBJ whole genome shotgun (WGS) entry which is preliminary data.</text>
</comment>
<sequence>MSETDAAAAPATTEETTPETTEEKPAEETPKPAARKNSRAEKKMKEALLKHNLKQLENVSTVMLRKGQQLMWTFSQPEVYYIENVYVIFGEPTMDDPGARAIDAIKNNATPTETAEPKVSVSEDVDDVEDAEGLKEEDITTIMQQSNVSRNRAIKALREANGDLVTAVMNLAL</sequence>
<accession>A0A1J4JUI7</accession>
<dbReference type="Proteomes" id="UP000179807">
    <property type="component" value="Unassembled WGS sequence"/>
</dbReference>
<reference evidence="5" key="1">
    <citation type="submission" date="2016-10" db="EMBL/GenBank/DDBJ databases">
        <authorList>
            <person name="Benchimol M."/>
            <person name="Almeida L.G."/>
            <person name="Vasconcelos A.T."/>
            <person name="Perreira-Neves A."/>
            <person name="Rosa I.A."/>
            <person name="Tasca T."/>
            <person name="Bogo M.R."/>
            <person name="de Souza W."/>
        </authorList>
    </citation>
    <scope>NUCLEOTIDE SEQUENCE [LARGE SCALE GENOMIC DNA]</scope>
    <source>
        <strain evidence="5">K</strain>
    </source>
</reference>
<keyword evidence="2" id="KW-0653">Protein transport</keyword>
<dbReference type="OrthoDB" id="3169036at2759"/>
<dbReference type="EMBL" id="MLAK01000925">
    <property type="protein sequence ID" value="OHT01182.1"/>
    <property type="molecule type" value="Genomic_DNA"/>
</dbReference>
<dbReference type="InterPro" id="IPR002715">
    <property type="entry name" value="Nas_poly-pep-assoc_cplx_dom"/>
</dbReference>
<dbReference type="GO" id="GO:0005854">
    <property type="term" value="C:nascent polypeptide-associated complex"/>
    <property type="evidence" value="ECO:0007669"/>
    <property type="project" value="InterPro"/>
</dbReference>
<dbReference type="InterPro" id="IPR016641">
    <property type="entry name" value="EGD2/NACA0like"/>
</dbReference>
<dbReference type="PROSITE" id="PS51151">
    <property type="entry name" value="NAC_AB"/>
    <property type="match status" value="1"/>
</dbReference>
<dbReference type="AlphaFoldDB" id="A0A1J4JUI7"/>
<evidence type="ECO:0000313" key="5">
    <source>
        <dbReference type="EMBL" id="OHT01182.1"/>
    </source>
</evidence>
<dbReference type="InterPro" id="IPR044034">
    <property type="entry name" value="NAC-like_UBA"/>
</dbReference>
<dbReference type="CDD" id="cd14278">
    <property type="entry name" value="UBA_NAC_like"/>
    <property type="match status" value="1"/>
</dbReference>